<evidence type="ECO:0000313" key="3">
    <source>
        <dbReference type="Proteomes" id="UP001138672"/>
    </source>
</evidence>
<keyword evidence="4" id="KW-1185">Reference proteome</keyword>
<dbReference type="EMBL" id="JAUSUU010000007">
    <property type="protein sequence ID" value="MDQ0335982.1"/>
    <property type="molecule type" value="Genomic_DNA"/>
</dbReference>
<dbReference type="Pfam" id="PF22612">
    <property type="entry name" value="GH113"/>
    <property type="match status" value="1"/>
</dbReference>
<accession>A0A9X1CCS9</accession>
<proteinExistence type="predicted"/>
<gene>
    <name evidence="1" type="ORF">J2Z56_002535</name>
    <name evidence="2" type="ORF">J2Z57_002434</name>
</gene>
<dbReference type="InterPro" id="IPR055151">
    <property type="entry name" value="GH113"/>
</dbReference>
<name>A0A9X1CCS9_9FLAO</name>
<evidence type="ECO:0000313" key="4">
    <source>
        <dbReference type="Proteomes" id="UP001231587"/>
    </source>
</evidence>
<dbReference type="InterPro" id="IPR017853">
    <property type="entry name" value="GH"/>
</dbReference>
<dbReference type="Proteomes" id="UP001138672">
    <property type="component" value="Unassembled WGS sequence"/>
</dbReference>
<dbReference type="AlphaFoldDB" id="A0A9X1CCS9"/>
<reference evidence="1" key="1">
    <citation type="submission" date="2021-03" db="EMBL/GenBank/DDBJ databases">
        <title>Genomic Encyclopedia of Type Strains, Phase IV (KMG-IV): sequencing the most valuable type-strain genomes for metagenomic binning, comparative biology and taxonomic classification.</title>
        <authorList>
            <person name="Goeker M."/>
        </authorList>
    </citation>
    <scope>NUCLEOTIDE SEQUENCE</scope>
    <source>
        <strain evidence="1">DSM 15523</strain>
        <strain evidence="2 4">DSM 16476</strain>
    </source>
</reference>
<comment type="caution">
    <text evidence="1">The sequence shown here is derived from an EMBL/GenBank/DDBJ whole genome shotgun (WGS) entry which is preliminary data.</text>
</comment>
<evidence type="ECO:0008006" key="5">
    <source>
        <dbReference type="Google" id="ProtNLM"/>
    </source>
</evidence>
<dbReference type="EMBL" id="JAGGJQ010000007">
    <property type="protein sequence ID" value="MBP1840605.1"/>
    <property type="molecule type" value="Genomic_DNA"/>
</dbReference>
<dbReference type="SUPFAM" id="SSF51445">
    <property type="entry name" value="(Trans)glycosidases"/>
    <property type="match status" value="1"/>
</dbReference>
<dbReference type="Gene3D" id="3.20.20.80">
    <property type="entry name" value="Glycosidases"/>
    <property type="match status" value="1"/>
</dbReference>
<evidence type="ECO:0000313" key="2">
    <source>
        <dbReference type="EMBL" id="MDQ0335982.1"/>
    </source>
</evidence>
<organism evidence="1 3">
    <name type="scientific">Formosa algae</name>
    <dbReference type="NCBI Taxonomy" id="225843"/>
    <lineage>
        <taxon>Bacteria</taxon>
        <taxon>Pseudomonadati</taxon>
        <taxon>Bacteroidota</taxon>
        <taxon>Flavobacteriia</taxon>
        <taxon>Flavobacteriales</taxon>
        <taxon>Flavobacteriaceae</taxon>
        <taxon>Formosa</taxon>
    </lineage>
</organism>
<evidence type="ECO:0000313" key="1">
    <source>
        <dbReference type="EMBL" id="MBP1840605.1"/>
    </source>
</evidence>
<protein>
    <recommendedName>
        <fullName evidence="5">Glycoside hydrolase</fullName>
    </recommendedName>
</protein>
<dbReference type="CDD" id="cd19608">
    <property type="entry name" value="GH113_mannanase-like"/>
    <property type="match status" value="1"/>
</dbReference>
<dbReference type="Proteomes" id="UP001231587">
    <property type="component" value="Unassembled WGS sequence"/>
</dbReference>
<dbReference type="RefSeq" id="WP_232301584.1">
    <property type="nucleotide sequence ID" value="NZ_JAGGJQ010000007.1"/>
</dbReference>
<sequence>MTDLYYIRSSEKDAMHIFNRLFFLFLFSILSCQNETPKINGVSFVASRDTVSDNHITPLVNIHSNYAAVMPFGFIRDLNHPEVQYNTQRQWFGETKSGAKYYIEKLQKQNIKVMLKPQIWVRHGEFTGHITMTNEDHWNTLESTYANFILDYAKLAETAHVDMFCIGTELEQFITARPEFWKSLIVDVKKVYSGKLTYAANWDEFEDTPFWDSLDYIGVNAYFPVSPNKTPSYEDAMAGLKKYKTLVSEFSTTNNKPILFTEFGYRSVDYSGKAPWNSDRAMTTVNLDAQVNCTKALFDTFWAEKWFAGGFVWKWFINHDQSGGENDSRFTPQNKPVEQVIKTYYNQFSQ</sequence>